<accession>A0ABV1FQJ4</accession>
<dbReference type="InterPro" id="IPR042267">
    <property type="entry name" value="VTC_sf"/>
</dbReference>
<dbReference type="Pfam" id="PF09359">
    <property type="entry name" value="VTC"/>
    <property type="match status" value="1"/>
</dbReference>
<organism evidence="2 3">
    <name type="scientific">Hallella faecis</name>
    <dbReference type="NCBI Taxonomy" id="2841596"/>
    <lineage>
        <taxon>Bacteria</taxon>
        <taxon>Pseudomonadati</taxon>
        <taxon>Bacteroidota</taxon>
        <taxon>Bacteroidia</taxon>
        <taxon>Bacteroidales</taxon>
        <taxon>Prevotellaceae</taxon>
        <taxon>Hallella</taxon>
    </lineage>
</organism>
<dbReference type="CDD" id="cd07750">
    <property type="entry name" value="PolyPPase_VTC_like"/>
    <property type="match status" value="1"/>
</dbReference>
<dbReference type="EMBL" id="JBBNFP010000019">
    <property type="protein sequence ID" value="MEQ2486683.1"/>
    <property type="molecule type" value="Genomic_DNA"/>
</dbReference>
<evidence type="ECO:0000259" key="1">
    <source>
        <dbReference type="Pfam" id="PF09359"/>
    </source>
</evidence>
<name>A0ABV1FQJ4_9BACT</name>
<proteinExistence type="predicted"/>
<sequence>MIDILSHYEPITLDEMSGIRLMNRTDTKFVTTKPMLRQLLLLAQDDYRMQEIKGERIAPYYTVYFDTPDYAMYLRHETGHTNRQKLRIRSYVNSGLNFLEVKTKNNHGRTRKKRITMHDFDPKCPQHNIVFRPEECDFHLYDEFLTANLRYEPTLLTEKVENHFNRITLVNKLKTERLTIDFDLEFDNIGNGKHKDMGNIVIVELKRDGLQPSPILNHLMELRIKPMGFSKYIIGSALTDSTLHCNRIKPRLRKIEKMMAE</sequence>
<feature type="domain" description="VTC" evidence="1">
    <location>
        <begin position="23"/>
        <end position="238"/>
    </location>
</feature>
<evidence type="ECO:0000313" key="2">
    <source>
        <dbReference type="EMBL" id="MEQ2486683.1"/>
    </source>
</evidence>
<dbReference type="InterPro" id="IPR018966">
    <property type="entry name" value="VTC_domain"/>
</dbReference>
<evidence type="ECO:0000313" key="3">
    <source>
        <dbReference type="Proteomes" id="UP001487296"/>
    </source>
</evidence>
<comment type="caution">
    <text evidence="2">The sequence shown here is derived from an EMBL/GenBank/DDBJ whole genome shotgun (WGS) entry which is preliminary data.</text>
</comment>
<protein>
    <submittedName>
        <fullName evidence="2">Polyphosphate polymerase domain-containing protein</fullName>
    </submittedName>
</protein>
<dbReference type="Gene3D" id="3.20.100.30">
    <property type="entry name" value="VTC, catalytic tunnel domain"/>
    <property type="match status" value="1"/>
</dbReference>
<dbReference type="Proteomes" id="UP001487296">
    <property type="component" value="Unassembled WGS sequence"/>
</dbReference>
<dbReference type="RefSeq" id="WP_215759759.1">
    <property type="nucleotide sequence ID" value="NZ_JAHKBE010000019.1"/>
</dbReference>
<reference evidence="2 3" key="1">
    <citation type="submission" date="2024-04" db="EMBL/GenBank/DDBJ databases">
        <title>Human intestinal bacterial collection.</title>
        <authorList>
            <person name="Pauvert C."/>
            <person name="Hitch T.C.A."/>
            <person name="Clavel T."/>
        </authorList>
    </citation>
    <scope>NUCLEOTIDE SEQUENCE [LARGE SCALE GENOMIC DNA]</scope>
    <source>
        <strain evidence="2 3">CLA-AA-H145</strain>
    </source>
</reference>
<gene>
    <name evidence="2" type="ORF">AAAT34_06400</name>
</gene>
<keyword evidence="3" id="KW-1185">Reference proteome</keyword>